<evidence type="ECO:0000256" key="3">
    <source>
        <dbReference type="ARBA" id="ARBA00023163"/>
    </source>
</evidence>
<dbReference type="AlphaFoldDB" id="A0A409VHX1"/>
<feature type="region of interest" description="Disordered" evidence="4">
    <location>
        <begin position="40"/>
        <end position="59"/>
    </location>
</feature>
<dbReference type="InterPro" id="IPR007282">
    <property type="entry name" value="NOT2/3/5_C"/>
</dbReference>
<evidence type="ECO:0000259" key="5">
    <source>
        <dbReference type="Pfam" id="PF04153"/>
    </source>
</evidence>
<feature type="compositionally biased region" description="Low complexity" evidence="4">
    <location>
        <begin position="157"/>
        <end position="185"/>
    </location>
</feature>
<feature type="compositionally biased region" description="Polar residues" evidence="4">
    <location>
        <begin position="337"/>
        <end position="371"/>
    </location>
</feature>
<name>A0A409VHX1_9AGAR</name>
<dbReference type="Gene3D" id="2.30.30.1020">
    <property type="entry name" value="CCR4-NOT complex subunit 2/3/5, C-terminal domain"/>
    <property type="match status" value="1"/>
</dbReference>
<feature type="compositionally biased region" description="Low complexity" evidence="4">
    <location>
        <begin position="379"/>
        <end position="391"/>
    </location>
</feature>
<feature type="domain" description="NOT2/NOT3/NOT5 C-terminal" evidence="5">
    <location>
        <begin position="467"/>
        <end position="593"/>
    </location>
</feature>
<protein>
    <recommendedName>
        <fullName evidence="5">NOT2/NOT3/NOT5 C-terminal domain-containing protein</fullName>
    </recommendedName>
</protein>
<dbReference type="GO" id="GO:0000289">
    <property type="term" value="P:nuclear-transcribed mRNA poly(A) tail shortening"/>
    <property type="evidence" value="ECO:0007669"/>
    <property type="project" value="UniProtKB-ARBA"/>
</dbReference>
<feature type="region of interest" description="Disordered" evidence="4">
    <location>
        <begin position="1"/>
        <end position="35"/>
    </location>
</feature>
<evidence type="ECO:0000256" key="1">
    <source>
        <dbReference type="ARBA" id="ARBA00007682"/>
    </source>
</evidence>
<evidence type="ECO:0000313" key="6">
    <source>
        <dbReference type="EMBL" id="PPQ65892.1"/>
    </source>
</evidence>
<accession>A0A409VHX1</accession>
<evidence type="ECO:0000256" key="4">
    <source>
        <dbReference type="SAM" id="MobiDB-lite"/>
    </source>
</evidence>
<evidence type="ECO:0000256" key="2">
    <source>
        <dbReference type="ARBA" id="ARBA00023015"/>
    </source>
</evidence>
<dbReference type="GO" id="GO:0006355">
    <property type="term" value="P:regulation of DNA-templated transcription"/>
    <property type="evidence" value="ECO:0007669"/>
    <property type="project" value="InterPro"/>
</dbReference>
<feature type="compositionally biased region" description="Polar residues" evidence="4">
    <location>
        <begin position="116"/>
        <end position="144"/>
    </location>
</feature>
<feature type="compositionally biased region" description="Polar residues" evidence="4">
    <location>
        <begin position="220"/>
        <end position="242"/>
    </location>
</feature>
<gene>
    <name evidence="6" type="ORF">CVT26_000912</name>
</gene>
<proteinExistence type="inferred from homology"/>
<organism evidence="6 7">
    <name type="scientific">Gymnopilus dilepis</name>
    <dbReference type="NCBI Taxonomy" id="231916"/>
    <lineage>
        <taxon>Eukaryota</taxon>
        <taxon>Fungi</taxon>
        <taxon>Dikarya</taxon>
        <taxon>Basidiomycota</taxon>
        <taxon>Agaricomycotina</taxon>
        <taxon>Agaricomycetes</taxon>
        <taxon>Agaricomycetidae</taxon>
        <taxon>Agaricales</taxon>
        <taxon>Agaricineae</taxon>
        <taxon>Hymenogastraceae</taxon>
        <taxon>Gymnopilus</taxon>
    </lineage>
</organism>
<dbReference type="InterPro" id="IPR038635">
    <property type="entry name" value="CCR4-NOT_su2/3/5_C_sf"/>
</dbReference>
<feature type="compositionally biased region" description="Low complexity" evidence="4">
    <location>
        <begin position="316"/>
        <end position="335"/>
    </location>
</feature>
<reference evidence="6 7" key="1">
    <citation type="journal article" date="2018" name="Evol. Lett.">
        <title>Horizontal gene cluster transfer increased hallucinogenic mushroom diversity.</title>
        <authorList>
            <person name="Reynolds H.T."/>
            <person name="Vijayakumar V."/>
            <person name="Gluck-Thaler E."/>
            <person name="Korotkin H.B."/>
            <person name="Matheny P.B."/>
            <person name="Slot J.C."/>
        </authorList>
    </citation>
    <scope>NUCLEOTIDE SEQUENCE [LARGE SCALE GENOMIC DNA]</scope>
    <source>
        <strain evidence="6 7">SRW20</strain>
    </source>
</reference>
<dbReference type="Proteomes" id="UP000284706">
    <property type="component" value="Unassembled WGS sequence"/>
</dbReference>
<dbReference type="InterPro" id="IPR040168">
    <property type="entry name" value="Not2/3/5"/>
</dbReference>
<feature type="region of interest" description="Disordered" evidence="4">
    <location>
        <begin position="70"/>
        <end position="258"/>
    </location>
</feature>
<comment type="similarity">
    <text evidence="1">Belongs to the CNOT2/3/5 family.</text>
</comment>
<feature type="compositionally biased region" description="Polar residues" evidence="4">
    <location>
        <begin position="48"/>
        <end position="59"/>
    </location>
</feature>
<keyword evidence="7" id="KW-1185">Reference proteome</keyword>
<feature type="region of interest" description="Disordered" evidence="4">
    <location>
        <begin position="316"/>
        <end position="415"/>
    </location>
</feature>
<dbReference type="STRING" id="231916.A0A409VHX1"/>
<feature type="compositionally biased region" description="Low complexity" evidence="4">
    <location>
        <begin position="98"/>
        <end position="115"/>
    </location>
</feature>
<dbReference type="PANTHER" id="PTHR23326">
    <property type="entry name" value="CCR4 NOT-RELATED"/>
    <property type="match status" value="1"/>
</dbReference>
<dbReference type="InParanoid" id="A0A409VHX1"/>
<dbReference type="EMBL" id="NHYE01005643">
    <property type="protein sequence ID" value="PPQ65892.1"/>
    <property type="molecule type" value="Genomic_DNA"/>
</dbReference>
<dbReference type="GO" id="GO:0030015">
    <property type="term" value="C:CCR4-NOT core complex"/>
    <property type="evidence" value="ECO:0007669"/>
    <property type="project" value="InterPro"/>
</dbReference>
<evidence type="ECO:0000313" key="7">
    <source>
        <dbReference type="Proteomes" id="UP000284706"/>
    </source>
</evidence>
<comment type="caution">
    <text evidence="6">The sequence shown here is derived from an EMBL/GenBank/DDBJ whole genome shotgun (WGS) entry which is preliminary data.</text>
</comment>
<keyword evidence="3" id="KW-0804">Transcription</keyword>
<dbReference type="OrthoDB" id="25391at2759"/>
<keyword evidence="2" id="KW-0805">Transcription regulation</keyword>
<feature type="compositionally biased region" description="Polar residues" evidence="4">
    <location>
        <begin position="1"/>
        <end position="24"/>
    </location>
</feature>
<dbReference type="Pfam" id="PF04153">
    <property type="entry name" value="NOT2_3_5_C"/>
    <property type="match status" value="1"/>
</dbReference>
<feature type="compositionally biased region" description="Polar residues" evidence="4">
    <location>
        <begin position="392"/>
        <end position="415"/>
    </location>
</feature>
<feature type="compositionally biased region" description="Gly residues" evidence="4">
    <location>
        <begin position="186"/>
        <end position="195"/>
    </location>
</feature>
<feature type="compositionally biased region" description="Polar residues" evidence="4">
    <location>
        <begin position="70"/>
        <end position="82"/>
    </location>
</feature>
<sequence length="644" mass="67890">MNRPGQPQQRAPNLSTNPALTSQFRPPYTTYGIPPRTVLQGTGYVPTLQPNSHRTTTQAGQVQVLTGQPSQAFNQPRGQSNYAFGGGALGQHQPSAVLQQQQPLLSQQQQQQPPQTNGSQNTMSSLLGQTSAMGTTPALSSATEVSLDPNDFPALGSTPANANPSTSANNSSSGATSYASQAGTGVSLGGTGGSGSNVTGSLTGAHTRDFTPDDFPALGGQTQASQQTRESLQNQLSTQESLSHPPGLNGFSSSDQQQLRQNMLGAGVQQGTPGMLNLVSTQSRIVHPGFQQGQTDAEKQQQRNNYSLKLNQAAHAAWNSPNASSNAQSQQPPSAVSGPNGTFSQNQSTHAAGANTTAPPTSGAPFSSNGLNPGDSHANPSIPNPNGSSNPQAGTNPPTLQSGSTSHLQHPQTPAQQVLVSAADRWGLLSLIAMLRNANFDADHGLTSIGTDLGTMGLDMGYPGNLYSTFITPWADQSAARTVEPDFHLPACYLSVQAPPPGPTKAALFSDETLFYMFYSSPRDALQEVAAQELWNRNWRYHKDLRLWITKESGTSPSQKVQGGVGEQGQYTFWDPENWVKERKEMTVLYSELEEKAVPAFANGPGLILSGAAQPQAASQQPAQLPPQSHLASRNAFHMGVAGL</sequence>